<name>A0A7I8C5C9_9BURK</name>
<organism evidence="9 10">
    <name type="scientific">Paraburkholderia largidicola</name>
    <dbReference type="NCBI Taxonomy" id="3014751"/>
    <lineage>
        <taxon>Bacteria</taxon>
        <taxon>Pseudomonadati</taxon>
        <taxon>Pseudomonadota</taxon>
        <taxon>Betaproteobacteria</taxon>
        <taxon>Burkholderiales</taxon>
        <taxon>Burkholderiaceae</taxon>
        <taxon>Paraburkholderia</taxon>
    </lineage>
</organism>
<geneLocation type="plasmid" evidence="9 10">
    <name>PPGU16_p2</name>
</geneLocation>
<feature type="domain" description="RNA polymerase sigma-70 region 2" evidence="7">
    <location>
        <begin position="66"/>
        <end position="125"/>
    </location>
</feature>
<gene>
    <name evidence="9" type="ORF">PPGU16_81570</name>
</gene>
<evidence type="ECO:0000256" key="3">
    <source>
        <dbReference type="ARBA" id="ARBA00023082"/>
    </source>
</evidence>
<sequence length="220" mass="24340">MATIHLTPTQPVMAQAASDENGEGRARAASSLTDTERRLTTLLQASIAGDKHAYQGFLSELARHLRIRLHKHLWQQDADIEDLVQEVLIAVHKGLDTFRPDVPLTAWISAIVRYKLADHFRASARRGELFQPLDDDASTAAMDIAVPSNQDAFDAQRDLDRLLATLPPRQRESIVQTKLWGRSVAETAASTGLTESAVKVSVHRGLKALAAKIKRRSHED</sequence>
<dbReference type="GO" id="GO:0003677">
    <property type="term" value="F:DNA binding"/>
    <property type="evidence" value="ECO:0007669"/>
    <property type="project" value="UniProtKB-KW"/>
</dbReference>
<dbReference type="Pfam" id="PF08281">
    <property type="entry name" value="Sigma70_r4_2"/>
    <property type="match status" value="1"/>
</dbReference>
<dbReference type="InterPro" id="IPR013324">
    <property type="entry name" value="RNA_pol_sigma_r3/r4-like"/>
</dbReference>
<feature type="compositionally biased region" description="Polar residues" evidence="6">
    <location>
        <begin position="1"/>
        <end position="12"/>
    </location>
</feature>
<protein>
    <submittedName>
        <fullName evidence="9">RNA polymerase sigma factor</fullName>
    </submittedName>
</protein>
<evidence type="ECO:0000256" key="2">
    <source>
        <dbReference type="ARBA" id="ARBA00023015"/>
    </source>
</evidence>
<dbReference type="InterPro" id="IPR007627">
    <property type="entry name" value="RNA_pol_sigma70_r2"/>
</dbReference>
<dbReference type="NCBIfam" id="TIGR02937">
    <property type="entry name" value="sigma70-ECF"/>
    <property type="match status" value="1"/>
</dbReference>
<proteinExistence type="inferred from homology"/>
<dbReference type="GO" id="GO:0006352">
    <property type="term" value="P:DNA-templated transcription initiation"/>
    <property type="evidence" value="ECO:0007669"/>
    <property type="project" value="InterPro"/>
</dbReference>
<dbReference type="InterPro" id="IPR013325">
    <property type="entry name" value="RNA_pol_sigma_r2"/>
</dbReference>
<evidence type="ECO:0000259" key="8">
    <source>
        <dbReference type="Pfam" id="PF08281"/>
    </source>
</evidence>
<dbReference type="InterPro" id="IPR014284">
    <property type="entry name" value="RNA_pol_sigma-70_dom"/>
</dbReference>
<dbReference type="EMBL" id="AP023177">
    <property type="protein sequence ID" value="BCF95090.1"/>
    <property type="molecule type" value="Genomic_DNA"/>
</dbReference>
<feature type="domain" description="RNA polymerase sigma factor 70 region 4 type 2" evidence="8">
    <location>
        <begin position="157"/>
        <end position="209"/>
    </location>
</feature>
<accession>A0A7I8C5C9</accession>
<dbReference type="InterPro" id="IPR036388">
    <property type="entry name" value="WH-like_DNA-bd_sf"/>
</dbReference>
<keyword evidence="4" id="KW-0238">DNA-binding</keyword>
<evidence type="ECO:0000256" key="1">
    <source>
        <dbReference type="ARBA" id="ARBA00010641"/>
    </source>
</evidence>
<dbReference type="Proteomes" id="UP000510888">
    <property type="component" value="Plasmid PPGU16_p2"/>
</dbReference>
<keyword evidence="9" id="KW-0614">Plasmid</keyword>
<evidence type="ECO:0000259" key="7">
    <source>
        <dbReference type="Pfam" id="PF04542"/>
    </source>
</evidence>
<evidence type="ECO:0000256" key="6">
    <source>
        <dbReference type="SAM" id="MobiDB-lite"/>
    </source>
</evidence>
<dbReference type="GO" id="GO:0016987">
    <property type="term" value="F:sigma factor activity"/>
    <property type="evidence" value="ECO:0007669"/>
    <property type="project" value="UniProtKB-KW"/>
</dbReference>
<evidence type="ECO:0000256" key="4">
    <source>
        <dbReference type="ARBA" id="ARBA00023125"/>
    </source>
</evidence>
<evidence type="ECO:0000313" key="10">
    <source>
        <dbReference type="Proteomes" id="UP000510888"/>
    </source>
</evidence>
<dbReference type="InterPro" id="IPR013249">
    <property type="entry name" value="RNA_pol_sigma70_r4_t2"/>
</dbReference>
<dbReference type="PANTHER" id="PTHR43133:SF58">
    <property type="entry name" value="ECF RNA POLYMERASE SIGMA FACTOR SIGD"/>
    <property type="match status" value="1"/>
</dbReference>
<dbReference type="PANTHER" id="PTHR43133">
    <property type="entry name" value="RNA POLYMERASE ECF-TYPE SIGMA FACTO"/>
    <property type="match status" value="1"/>
</dbReference>
<dbReference type="Pfam" id="PF04542">
    <property type="entry name" value="Sigma70_r2"/>
    <property type="match status" value="1"/>
</dbReference>
<reference evidence="9 10" key="1">
    <citation type="journal article" date="2020" name="Genes (Basel)">
        <title>Genomic Comparison of Insect Gut Symbionts from Divergent Burkholderia Subclades.</title>
        <authorList>
            <person name="Takeshita K."/>
            <person name="Kikuchi Y."/>
        </authorList>
    </citation>
    <scope>NUCLEOTIDE SEQUENCE [LARGE SCALE GENOMIC DNA]</scope>
    <source>
        <strain evidence="9 10">PGU16</strain>
        <plasmid evidence="9 10">PPGU16_p2</plasmid>
    </source>
</reference>
<evidence type="ECO:0000256" key="5">
    <source>
        <dbReference type="ARBA" id="ARBA00023163"/>
    </source>
</evidence>
<dbReference type="AlphaFoldDB" id="A0A7I8C5C9"/>
<keyword evidence="10" id="KW-1185">Reference proteome</keyword>
<keyword evidence="3" id="KW-0731">Sigma factor</keyword>
<dbReference type="KEGG" id="plad:PPGU16_81570"/>
<keyword evidence="5" id="KW-0804">Transcription</keyword>
<evidence type="ECO:0000313" key="9">
    <source>
        <dbReference type="EMBL" id="BCF95090.1"/>
    </source>
</evidence>
<comment type="similarity">
    <text evidence="1">Belongs to the sigma-70 factor family. ECF subfamily.</text>
</comment>
<dbReference type="CDD" id="cd06171">
    <property type="entry name" value="Sigma70_r4"/>
    <property type="match status" value="1"/>
</dbReference>
<dbReference type="Gene3D" id="1.10.1740.10">
    <property type="match status" value="1"/>
</dbReference>
<feature type="region of interest" description="Disordered" evidence="6">
    <location>
        <begin position="1"/>
        <end position="33"/>
    </location>
</feature>
<dbReference type="InterPro" id="IPR039425">
    <property type="entry name" value="RNA_pol_sigma-70-like"/>
</dbReference>
<dbReference type="SUPFAM" id="SSF88946">
    <property type="entry name" value="Sigma2 domain of RNA polymerase sigma factors"/>
    <property type="match status" value="1"/>
</dbReference>
<keyword evidence="2" id="KW-0805">Transcription regulation</keyword>
<dbReference type="SUPFAM" id="SSF88659">
    <property type="entry name" value="Sigma3 and sigma4 domains of RNA polymerase sigma factors"/>
    <property type="match status" value="1"/>
</dbReference>
<dbReference type="Gene3D" id="1.10.10.10">
    <property type="entry name" value="Winged helix-like DNA-binding domain superfamily/Winged helix DNA-binding domain"/>
    <property type="match status" value="1"/>
</dbReference>